<sequence>MRWPLETDGLKTTDDKNLEEKYSKMKLQDNSNQDEPSSNKDQAVPIKDLQVVMETDQTKRLMTKSKTVVSGSSVCHETDEYKTTDDRQGKINKNKIAKTNSNKETNQLAMSGSSDCHETDEYKTSDDQEQEKKNCFQNEIVKTIDNKTGQVTIKDLQVAMETDGLND</sequence>
<feature type="region of interest" description="Disordered" evidence="1">
    <location>
        <begin position="1"/>
        <end position="47"/>
    </location>
</feature>
<evidence type="ECO:0000313" key="2">
    <source>
        <dbReference type="EMBL" id="GFQ90970.1"/>
    </source>
</evidence>
<comment type="caution">
    <text evidence="2">The sequence shown here is derived from an EMBL/GenBank/DDBJ whole genome shotgun (WGS) entry which is preliminary data.</text>
</comment>
<feature type="compositionally biased region" description="Polar residues" evidence="1">
    <location>
        <begin position="28"/>
        <end position="41"/>
    </location>
</feature>
<evidence type="ECO:0000313" key="3">
    <source>
        <dbReference type="Proteomes" id="UP000887116"/>
    </source>
</evidence>
<feature type="compositionally biased region" description="Basic and acidic residues" evidence="1">
    <location>
        <begin position="115"/>
        <end position="131"/>
    </location>
</feature>
<keyword evidence="3" id="KW-1185">Reference proteome</keyword>
<organism evidence="2 3">
    <name type="scientific">Trichonephila clavata</name>
    <name type="common">Joro spider</name>
    <name type="synonym">Nephila clavata</name>
    <dbReference type="NCBI Taxonomy" id="2740835"/>
    <lineage>
        <taxon>Eukaryota</taxon>
        <taxon>Metazoa</taxon>
        <taxon>Ecdysozoa</taxon>
        <taxon>Arthropoda</taxon>
        <taxon>Chelicerata</taxon>
        <taxon>Arachnida</taxon>
        <taxon>Araneae</taxon>
        <taxon>Araneomorphae</taxon>
        <taxon>Entelegynae</taxon>
        <taxon>Araneoidea</taxon>
        <taxon>Nephilidae</taxon>
        <taxon>Trichonephila</taxon>
    </lineage>
</organism>
<dbReference type="Proteomes" id="UP000887116">
    <property type="component" value="Unassembled WGS sequence"/>
</dbReference>
<dbReference type="AlphaFoldDB" id="A0A8X6FWE9"/>
<feature type="compositionally biased region" description="Basic and acidic residues" evidence="1">
    <location>
        <begin position="76"/>
        <end position="89"/>
    </location>
</feature>
<feature type="region of interest" description="Disordered" evidence="1">
    <location>
        <begin position="69"/>
        <end position="131"/>
    </location>
</feature>
<feature type="compositionally biased region" description="Basic and acidic residues" evidence="1">
    <location>
        <begin position="8"/>
        <end position="27"/>
    </location>
</feature>
<accession>A0A8X6FWE9</accession>
<reference evidence="2" key="1">
    <citation type="submission" date="2020-07" db="EMBL/GenBank/DDBJ databases">
        <title>Multicomponent nature underlies the extraordinary mechanical properties of spider dragline silk.</title>
        <authorList>
            <person name="Kono N."/>
            <person name="Nakamura H."/>
            <person name="Mori M."/>
            <person name="Yoshida Y."/>
            <person name="Ohtoshi R."/>
            <person name="Malay A.D."/>
            <person name="Moran D.A.P."/>
            <person name="Tomita M."/>
            <person name="Numata K."/>
            <person name="Arakawa K."/>
        </authorList>
    </citation>
    <scope>NUCLEOTIDE SEQUENCE</scope>
</reference>
<feature type="compositionally biased region" description="Polar residues" evidence="1">
    <location>
        <begin position="97"/>
        <end position="114"/>
    </location>
</feature>
<gene>
    <name evidence="2" type="ORF">TNCT_630011</name>
</gene>
<evidence type="ECO:0000256" key="1">
    <source>
        <dbReference type="SAM" id="MobiDB-lite"/>
    </source>
</evidence>
<protein>
    <submittedName>
        <fullName evidence="2">Uncharacterized protein</fullName>
    </submittedName>
</protein>
<proteinExistence type="predicted"/>
<name>A0A8X6FWE9_TRICU</name>
<dbReference type="EMBL" id="BMAO01023793">
    <property type="protein sequence ID" value="GFQ90970.1"/>
    <property type="molecule type" value="Genomic_DNA"/>
</dbReference>